<name>A0A9Q0BJH0_9MUSC</name>
<comment type="caution">
    <text evidence="1">The sequence shown here is derived from an EMBL/GenBank/DDBJ whole genome shotgun (WGS) entry which is preliminary data.</text>
</comment>
<gene>
    <name evidence="1" type="ORF">M5D96_013012</name>
</gene>
<reference evidence="1" key="1">
    <citation type="journal article" date="2023" name="Genome Biol. Evol.">
        <title>Long-read-based Genome Assembly of Drosophila gunungcola Reveals Fewer Chemosensory Genes in Flower-breeding Species.</title>
        <authorList>
            <person name="Negi A."/>
            <person name="Liao B.Y."/>
            <person name="Yeh S.D."/>
        </authorList>
    </citation>
    <scope>NUCLEOTIDE SEQUENCE</scope>
    <source>
        <strain evidence="1">Sukarami</strain>
    </source>
</reference>
<evidence type="ECO:0000313" key="1">
    <source>
        <dbReference type="EMBL" id="KAI8034161.1"/>
    </source>
</evidence>
<organism evidence="1 2">
    <name type="scientific">Drosophila gunungcola</name>
    <name type="common">fruit fly</name>
    <dbReference type="NCBI Taxonomy" id="103775"/>
    <lineage>
        <taxon>Eukaryota</taxon>
        <taxon>Metazoa</taxon>
        <taxon>Ecdysozoa</taxon>
        <taxon>Arthropoda</taxon>
        <taxon>Hexapoda</taxon>
        <taxon>Insecta</taxon>
        <taxon>Pterygota</taxon>
        <taxon>Neoptera</taxon>
        <taxon>Endopterygota</taxon>
        <taxon>Diptera</taxon>
        <taxon>Brachycera</taxon>
        <taxon>Muscomorpha</taxon>
        <taxon>Ephydroidea</taxon>
        <taxon>Drosophilidae</taxon>
        <taxon>Drosophila</taxon>
        <taxon>Sophophora</taxon>
    </lineage>
</organism>
<sequence length="106" mass="12416">MILLKTRTTIETTTALQTLYTWYLAYFSTNLETCADRLVAFIKLHICVPSVNFLSHKKRRISSRENNIRTRICLHRDHYPFPISDWLDFVATHQWTAVSWASPDSA</sequence>
<evidence type="ECO:0000313" key="2">
    <source>
        <dbReference type="Proteomes" id="UP001059596"/>
    </source>
</evidence>
<dbReference type="AlphaFoldDB" id="A0A9Q0BJH0"/>
<dbReference type="EMBL" id="JAMKOV010000079">
    <property type="protein sequence ID" value="KAI8034161.1"/>
    <property type="molecule type" value="Genomic_DNA"/>
</dbReference>
<protein>
    <submittedName>
        <fullName evidence="1">Uncharacterized protein</fullName>
    </submittedName>
</protein>
<accession>A0A9Q0BJH0</accession>
<dbReference type="Proteomes" id="UP001059596">
    <property type="component" value="Unassembled WGS sequence"/>
</dbReference>
<keyword evidence="2" id="KW-1185">Reference proteome</keyword>
<proteinExistence type="predicted"/>